<name>A0A1E4RKS3_9ASCO</name>
<feature type="region of interest" description="Disordered" evidence="1">
    <location>
        <begin position="1"/>
        <end position="30"/>
    </location>
</feature>
<dbReference type="GeneID" id="30995644"/>
<organism evidence="2 3">
    <name type="scientific">Hyphopichia burtonii NRRL Y-1933</name>
    <dbReference type="NCBI Taxonomy" id="984485"/>
    <lineage>
        <taxon>Eukaryota</taxon>
        <taxon>Fungi</taxon>
        <taxon>Dikarya</taxon>
        <taxon>Ascomycota</taxon>
        <taxon>Saccharomycotina</taxon>
        <taxon>Pichiomycetes</taxon>
        <taxon>Debaryomycetaceae</taxon>
        <taxon>Hyphopichia</taxon>
    </lineage>
</organism>
<feature type="compositionally biased region" description="Polar residues" evidence="1">
    <location>
        <begin position="107"/>
        <end position="139"/>
    </location>
</feature>
<reference evidence="3" key="1">
    <citation type="submission" date="2016-05" db="EMBL/GenBank/DDBJ databases">
        <title>Comparative genomics of biotechnologically important yeasts.</title>
        <authorList>
            <consortium name="DOE Joint Genome Institute"/>
            <person name="Riley R."/>
            <person name="Haridas S."/>
            <person name="Wolfe K.H."/>
            <person name="Lopes M.R."/>
            <person name="Hittinger C.T."/>
            <person name="Goker M."/>
            <person name="Salamov A."/>
            <person name="Wisecaver J."/>
            <person name="Long T.M."/>
            <person name="Aerts A.L."/>
            <person name="Barry K."/>
            <person name="Choi C."/>
            <person name="Clum A."/>
            <person name="Coughlan A.Y."/>
            <person name="Deshpande S."/>
            <person name="Douglass A.P."/>
            <person name="Hanson S.J."/>
            <person name="Klenk H.-P."/>
            <person name="Labutti K."/>
            <person name="Lapidus A."/>
            <person name="Lindquist E."/>
            <person name="Lipzen A."/>
            <person name="Meier-Kolthoff J.P."/>
            <person name="Ohm R.A."/>
            <person name="Otillar R.P."/>
            <person name="Pangilinan J."/>
            <person name="Peng Y."/>
            <person name="Rokas A."/>
            <person name="Rosa C.A."/>
            <person name="Scheuner C."/>
            <person name="Sibirny A.A."/>
            <person name="Slot J.C."/>
            <person name="Stielow J.B."/>
            <person name="Sun H."/>
            <person name="Kurtzman C.P."/>
            <person name="Blackwell M."/>
            <person name="Grigoriev I.V."/>
            <person name="Jeffries T.W."/>
        </authorList>
    </citation>
    <scope>NUCLEOTIDE SEQUENCE [LARGE SCALE GENOMIC DNA]</scope>
    <source>
        <strain evidence="3">NRRL Y-1933</strain>
    </source>
</reference>
<protein>
    <submittedName>
        <fullName evidence="2">Uncharacterized protein</fullName>
    </submittedName>
</protein>
<sequence length="139" mass="15810">MPEDFDFEEHENLQHEREQQQNLGGFYRSKSYKNKPMKAVIDMNNFSTNKIETLNKTVTFYRSNSTKSNNELNSSRSISRAPSGRSLLSFGSLNEEDSEDEDDDTKTLPSFKSTPSSSMNGDINLRNLGTITETDSPRL</sequence>
<dbReference type="RefSeq" id="XP_020076868.1">
    <property type="nucleotide sequence ID" value="XM_020221094.1"/>
</dbReference>
<keyword evidence="3" id="KW-1185">Reference proteome</keyword>
<gene>
    <name evidence="2" type="ORF">HYPBUDRAFT_152578</name>
</gene>
<accession>A0A1E4RKS3</accession>
<feature type="compositionally biased region" description="Polar residues" evidence="1">
    <location>
        <begin position="63"/>
        <end position="80"/>
    </location>
</feature>
<dbReference type="OrthoDB" id="3973129at2759"/>
<feature type="compositionally biased region" description="Acidic residues" evidence="1">
    <location>
        <begin position="94"/>
        <end position="104"/>
    </location>
</feature>
<dbReference type="EMBL" id="KV454540">
    <property type="protein sequence ID" value="ODV67801.1"/>
    <property type="molecule type" value="Genomic_DNA"/>
</dbReference>
<proteinExistence type="predicted"/>
<dbReference type="AlphaFoldDB" id="A0A1E4RKS3"/>
<evidence type="ECO:0000313" key="2">
    <source>
        <dbReference type="EMBL" id="ODV67801.1"/>
    </source>
</evidence>
<feature type="region of interest" description="Disordered" evidence="1">
    <location>
        <begin position="63"/>
        <end position="139"/>
    </location>
</feature>
<dbReference type="Proteomes" id="UP000095085">
    <property type="component" value="Unassembled WGS sequence"/>
</dbReference>
<feature type="compositionally biased region" description="Basic and acidic residues" evidence="1">
    <location>
        <begin position="10"/>
        <end position="19"/>
    </location>
</feature>
<evidence type="ECO:0000256" key="1">
    <source>
        <dbReference type="SAM" id="MobiDB-lite"/>
    </source>
</evidence>
<evidence type="ECO:0000313" key="3">
    <source>
        <dbReference type="Proteomes" id="UP000095085"/>
    </source>
</evidence>
<feature type="non-terminal residue" evidence="2">
    <location>
        <position position="139"/>
    </location>
</feature>